<gene>
    <name evidence="4" type="ORF">AE618_02280</name>
</gene>
<feature type="active site" description="Nucleophile" evidence="2">
    <location>
        <position position="13"/>
    </location>
</feature>
<dbReference type="InterPro" id="IPR001853">
    <property type="entry name" value="DSBA-like_thioredoxin_dom"/>
</dbReference>
<dbReference type="RefSeq" id="WP_054207443.1">
    <property type="nucleotide sequence ID" value="NZ_LGSZ01000015.1"/>
</dbReference>
<dbReference type="AlphaFoldDB" id="A0A0N1F6W6"/>
<evidence type="ECO:0000259" key="3">
    <source>
        <dbReference type="Pfam" id="PF01323"/>
    </source>
</evidence>
<dbReference type="OrthoDB" id="5244108at2"/>
<keyword evidence="5" id="KW-1185">Reference proteome</keyword>
<dbReference type="InterPro" id="IPR036249">
    <property type="entry name" value="Thioredoxin-like_sf"/>
</dbReference>
<sequence>MPRSIDYFFSLHSPWTYLGHATFLDIAASHGCTIVYRPVPLRAVFDETGGLPLPKRHPVRQRYRLMDLQRWRERRGVPLVLQPKHFPFDPNLADRFLIAIVQAGGDPGRFMAEIMAGVWARNDDMTRPEAVAEVAQATGFDAQALAAAADSEAVRQNYESTIAAAIEAGVFGAPSYVLDGEVFWGQDRLELLDSALASGRAPYRPDASA</sequence>
<dbReference type="EC" id="5.99.1.4" evidence="1"/>
<comment type="caution">
    <text evidence="4">The sequence shown here is derived from an EMBL/GenBank/DDBJ whole genome shotgun (WGS) entry which is preliminary data.</text>
</comment>
<protein>
    <recommendedName>
        <fullName evidence="1">2-hydroxychromene-2-carboxylate isomerase</fullName>
        <ecNumber evidence="1">5.99.1.4</ecNumber>
    </recommendedName>
</protein>
<dbReference type="PANTHER" id="PTHR42943">
    <property type="entry name" value="GLUTATHIONE S-TRANSFERASE KAPPA"/>
    <property type="match status" value="1"/>
</dbReference>
<evidence type="ECO:0000313" key="5">
    <source>
        <dbReference type="Proteomes" id="UP000037822"/>
    </source>
</evidence>
<proteinExistence type="inferred from homology"/>
<dbReference type="PANTHER" id="PTHR42943:SF2">
    <property type="entry name" value="GLUTATHIONE S-TRANSFERASE KAPPA 1"/>
    <property type="match status" value="1"/>
</dbReference>
<name>A0A0N1F6W6_9HYPH</name>
<dbReference type="GO" id="GO:0018845">
    <property type="term" value="F:2-hydroxychromene-2-carboxylate isomerase activity"/>
    <property type="evidence" value="ECO:0007669"/>
    <property type="project" value="UniProtKB-UniRule"/>
</dbReference>
<dbReference type="PATRIC" id="fig|1526658.3.peg.3435"/>
<dbReference type="EMBL" id="LGSZ01000015">
    <property type="protein sequence ID" value="KPH82659.1"/>
    <property type="molecule type" value="Genomic_DNA"/>
</dbReference>
<dbReference type="GO" id="GO:0004364">
    <property type="term" value="F:glutathione transferase activity"/>
    <property type="evidence" value="ECO:0007669"/>
    <property type="project" value="TreeGrafter"/>
</dbReference>
<dbReference type="Proteomes" id="UP000037822">
    <property type="component" value="Unassembled WGS sequence"/>
</dbReference>
<evidence type="ECO:0000256" key="2">
    <source>
        <dbReference type="PIRSR" id="PIRSR006386-1"/>
    </source>
</evidence>
<keyword evidence="1" id="KW-0413">Isomerase</keyword>
<evidence type="ECO:0000256" key="1">
    <source>
        <dbReference type="PIRNR" id="PIRNR006386"/>
    </source>
</evidence>
<dbReference type="Gene3D" id="3.40.30.10">
    <property type="entry name" value="Glutaredoxin"/>
    <property type="match status" value="1"/>
</dbReference>
<comment type="catalytic activity">
    <reaction evidence="1">
        <text>2-hydroxychromene-2-carboxylate = (3E)-4-(2-hydroxyphenyl)-2-oxobut-3-enoate</text>
        <dbReference type="Rhea" id="RHEA:27401"/>
        <dbReference type="ChEBI" id="CHEBI:59350"/>
        <dbReference type="ChEBI" id="CHEBI:59353"/>
        <dbReference type="EC" id="5.99.1.4"/>
    </reaction>
</comment>
<dbReference type="CDD" id="cd03022">
    <property type="entry name" value="DsbA_HCCA_Iso"/>
    <property type="match status" value="1"/>
</dbReference>
<accession>A0A0N1F6W6</accession>
<dbReference type="PIRSF" id="PIRSF006386">
    <property type="entry name" value="HCCAis_GSTk"/>
    <property type="match status" value="1"/>
</dbReference>
<evidence type="ECO:0000313" key="4">
    <source>
        <dbReference type="EMBL" id="KPH82659.1"/>
    </source>
</evidence>
<dbReference type="InterPro" id="IPR044087">
    <property type="entry name" value="NahD-like"/>
</dbReference>
<feature type="domain" description="DSBA-like thioredoxin" evidence="3">
    <location>
        <begin position="5"/>
        <end position="197"/>
    </location>
</feature>
<organism evidence="4 5">
    <name type="scientific">Bosea vaviloviae</name>
    <dbReference type="NCBI Taxonomy" id="1526658"/>
    <lineage>
        <taxon>Bacteria</taxon>
        <taxon>Pseudomonadati</taxon>
        <taxon>Pseudomonadota</taxon>
        <taxon>Alphaproteobacteria</taxon>
        <taxon>Hyphomicrobiales</taxon>
        <taxon>Boseaceae</taxon>
        <taxon>Bosea</taxon>
    </lineage>
</organism>
<dbReference type="Pfam" id="PF01323">
    <property type="entry name" value="DSBA"/>
    <property type="match status" value="1"/>
</dbReference>
<dbReference type="SUPFAM" id="SSF52833">
    <property type="entry name" value="Thioredoxin-like"/>
    <property type="match status" value="1"/>
</dbReference>
<reference evidence="4 5" key="1">
    <citation type="submission" date="2015-07" db="EMBL/GenBank/DDBJ databases">
        <title>Whole genome sequencing of Bosea vaviloviae isolated from cave pool.</title>
        <authorList>
            <person name="Tan N.E.H."/>
            <person name="Lee Y.P."/>
            <person name="Gan H.M."/>
            <person name="Barton H."/>
            <person name="Savka M.A."/>
        </authorList>
    </citation>
    <scope>NUCLEOTIDE SEQUENCE [LARGE SCALE GENOMIC DNA]</scope>
    <source>
        <strain evidence="4 5">SD260</strain>
    </source>
</reference>
<comment type="similarity">
    <text evidence="1">Belongs to the GST superfamily. NadH family.</text>
</comment>
<dbReference type="GO" id="GO:0004602">
    <property type="term" value="F:glutathione peroxidase activity"/>
    <property type="evidence" value="ECO:0007669"/>
    <property type="project" value="TreeGrafter"/>
</dbReference>
<dbReference type="InterPro" id="IPR014440">
    <property type="entry name" value="HCCAis_GSTk"/>
</dbReference>
<dbReference type="GO" id="GO:0006749">
    <property type="term" value="P:glutathione metabolic process"/>
    <property type="evidence" value="ECO:0007669"/>
    <property type="project" value="TreeGrafter"/>
</dbReference>
<dbReference type="InterPro" id="IPR051924">
    <property type="entry name" value="GST_Kappa/NadH"/>
</dbReference>
<dbReference type="GO" id="GO:1901170">
    <property type="term" value="P:naphthalene catabolic process"/>
    <property type="evidence" value="ECO:0007669"/>
    <property type="project" value="InterPro"/>
</dbReference>